<dbReference type="AlphaFoldDB" id="A0A559J890"/>
<dbReference type="Pfam" id="PF02561">
    <property type="entry name" value="FliS"/>
    <property type="match status" value="1"/>
</dbReference>
<gene>
    <name evidence="7" type="primary">fliS</name>
    <name evidence="7" type="ORF">FPZ45_22010</name>
</gene>
<keyword evidence="7" id="KW-0969">Cilium</keyword>
<comment type="subcellular location">
    <subcellularLocation>
        <location evidence="1 6">Cytoplasm</location>
        <location evidence="1 6">Cytosol</location>
    </subcellularLocation>
</comment>
<evidence type="ECO:0000256" key="5">
    <source>
        <dbReference type="ARBA" id="ARBA00023186"/>
    </source>
</evidence>
<keyword evidence="8" id="KW-1185">Reference proteome</keyword>
<comment type="similarity">
    <text evidence="2 6">Belongs to the FliS family.</text>
</comment>
<evidence type="ECO:0000256" key="4">
    <source>
        <dbReference type="ARBA" id="ARBA00022795"/>
    </source>
</evidence>
<dbReference type="RefSeq" id="WP_144706566.1">
    <property type="nucleotide sequence ID" value="NZ_VNJJ01000018.1"/>
</dbReference>
<keyword evidence="3 6" id="KW-0963">Cytoplasm</keyword>
<reference evidence="7 8" key="1">
    <citation type="submission" date="2019-07" db="EMBL/GenBank/DDBJ databases">
        <authorList>
            <person name="Kim J."/>
        </authorList>
    </citation>
    <scope>NUCLEOTIDE SEQUENCE [LARGE SCALE GENOMIC DNA]</scope>
    <source>
        <strain evidence="7 8">G13</strain>
    </source>
</reference>
<accession>A0A559J890</accession>
<evidence type="ECO:0000313" key="7">
    <source>
        <dbReference type="EMBL" id="TVX96103.1"/>
    </source>
</evidence>
<dbReference type="Gene3D" id="1.20.120.340">
    <property type="entry name" value="Flagellar protein FliS"/>
    <property type="match status" value="1"/>
</dbReference>
<dbReference type="PANTHER" id="PTHR34773">
    <property type="entry name" value="FLAGELLAR SECRETION CHAPERONE FLIS"/>
    <property type="match status" value="1"/>
</dbReference>
<dbReference type="GO" id="GO:0005829">
    <property type="term" value="C:cytosol"/>
    <property type="evidence" value="ECO:0007669"/>
    <property type="project" value="UniProtKB-SubCell"/>
</dbReference>
<dbReference type="InterPro" id="IPR003713">
    <property type="entry name" value="FliS"/>
</dbReference>
<dbReference type="EMBL" id="VNJJ01000018">
    <property type="protein sequence ID" value="TVX96103.1"/>
    <property type="molecule type" value="Genomic_DNA"/>
</dbReference>
<evidence type="ECO:0000313" key="8">
    <source>
        <dbReference type="Proteomes" id="UP000316330"/>
    </source>
</evidence>
<dbReference type="GO" id="GO:0071973">
    <property type="term" value="P:bacterial-type flagellum-dependent cell motility"/>
    <property type="evidence" value="ECO:0007669"/>
    <property type="project" value="TreeGrafter"/>
</dbReference>
<comment type="caution">
    <text evidence="7">The sequence shown here is derived from an EMBL/GenBank/DDBJ whole genome shotgun (WGS) entry which is preliminary data.</text>
</comment>
<keyword evidence="4 6" id="KW-1005">Bacterial flagellum biogenesis</keyword>
<dbReference type="PANTHER" id="PTHR34773:SF1">
    <property type="entry name" value="FLAGELLAR SECRETION CHAPERONE FLIS"/>
    <property type="match status" value="1"/>
</dbReference>
<dbReference type="OrthoDB" id="1524959at2"/>
<organism evidence="7 8">
    <name type="scientific">Cohnella terricola</name>
    <dbReference type="NCBI Taxonomy" id="1289167"/>
    <lineage>
        <taxon>Bacteria</taxon>
        <taxon>Bacillati</taxon>
        <taxon>Bacillota</taxon>
        <taxon>Bacilli</taxon>
        <taxon>Bacillales</taxon>
        <taxon>Paenibacillaceae</taxon>
        <taxon>Cohnella</taxon>
    </lineage>
</organism>
<dbReference type="InterPro" id="IPR036584">
    <property type="entry name" value="FliS_sf"/>
</dbReference>
<evidence type="ECO:0000256" key="1">
    <source>
        <dbReference type="ARBA" id="ARBA00004514"/>
    </source>
</evidence>
<evidence type="ECO:0000256" key="2">
    <source>
        <dbReference type="ARBA" id="ARBA00008787"/>
    </source>
</evidence>
<proteinExistence type="inferred from homology"/>
<name>A0A559J890_9BACL</name>
<dbReference type="SUPFAM" id="SSF101116">
    <property type="entry name" value="Flagellar export chaperone FliS"/>
    <property type="match status" value="1"/>
</dbReference>
<dbReference type="CDD" id="cd16098">
    <property type="entry name" value="FliS"/>
    <property type="match status" value="1"/>
</dbReference>
<dbReference type="GO" id="GO:0044780">
    <property type="term" value="P:bacterial-type flagellum assembly"/>
    <property type="evidence" value="ECO:0007669"/>
    <property type="project" value="InterPro"/>
</dbReference>
<evidence type="ECO:0000256" key="6">
    <source>
        <dbReference type="PIRNR" id="PIRNR039090"/>
    </source>
</evidence>
<dbReference type="Proteomes" id="UP000316330">
    <property type="component" value="Unassembled WGS sequence"/>
</dbReference>
<keyword evidence="7" id="KW-0282">Flagellum</keyword>
<keyword evidence="7" id="KW-0966">Cell projection</keyword>
<keyword evidence="5" id="KW-0143">Chaperone</keyword>
<dbReference type="NCBIfam" id="TIGR00208">
    <property type="entry name" value="fliS"/>
    <property type="match status" value="1"/>
</dbReference>
<sequence>MQNTAQNTYLNTSVTTASPGELTLLLYNGCYRFLKLAIRSIQEKNINGKHTNLIRAQDIIIELQSTLDMNYEISNNLFTLYDYMMRKLEEANIKQDIQAIEECAGLIAELRDTWAEALKSARSEQKVSGG</sequence>
<evidence type="ECO:0000256" key="3">
    <source>
        <dbReference type="ARBA" id="ARBA00022490"/>
    </source>
</evidence>
<protein>
    <recommendedName>
        <fullName evidence="6">Flagellar secretion chaperone FliS</fullName>
    </recommendedName>
</protein>
<dbReference type="PIRSF" id="PIRSF039090">
    <property type="entry name" value="Flis"/>
    <property type="match status" value="1"/>
</dbReference>